<keyword evidence="3" id="KW-0547">Nucleotide-binding</keyword>
<dbReference type="Pfam" id="PF01712">
    <property type="entry name" value="dNK"/>
    <property type="match status" value="1"/>
</dbReference>
<evidence type="ECO:0000256" key="3">
    <source>
        <dbReference type="PIRSR" id="PIRSR000705-3"/>
    </source>
</evidence>
<protein>
    <submittedName>
        <fullName evidence="5">Deoxynucleoside kinase</fullName>
    </submittedName>
</protein>
<dbReference type="InterPro" id="IPR031314">
    <property type="entry name" value="DNK_dom"/>
</dbReference>
<dbReference type="EMBL" id="BT080393">
    <property type="protein sequence ID" value="ACO14817.1"/>
    <property type="molecule type" value="mRNA"/>
</dbReference>
<dbReference type="GO" id="GO:0005524">
    <property type="term" value="F:ATP binding"/>
    <property type="evidence" value="ECO:0007669"/>
    <property type="project" value="UniProtKB-KW"/>
</dbReference>
<name>C1C0L4_CALCM</name>
<feature type="binding site" evidence="3">
    <location>
        <begin position="39"/>
        <end position="47"/>
    </location>
    <ligand>
        <name>ATP</name>
        <dbReference type="ChEBI" id="CHEBI:30616"/>
    </ligand>
</feature>
<evidence type="ECO:0000313" key="5">
    <source>
        <dbReference type="EMBL" id="ACO14817.1"/>
    </source>
</evidence>
<feature type="active site" description="Proton acceptor" evidence="2">
    <location>
        <position position="119"/>
    </location>
</feature>
<evidence type="ECO:0000256" key="2">
    <source>
        <dbReference type="PIRSR" id="PIRSR000705-1"/>
    </source>
</evidence>
<dbReference type="AlphaFoldDB" id="C1C0L4"/>
<sequence length="253" mass="30090">MNIFRRSLIFRMESIVDTCRRLHSKRDSKIRPYTMVVEGNIGAGKTTFLESIRKSSPPGLIEVVEEPVQEWRTYKDRYDLLDIMYEDSKKWSFLFQIQVQLSMMKKYSLPPTRPIRIMERSLLSARFCFVENLHNNGHLNDIELHTLNDLYNFVIKHDCFLCQTDLIIYLRTSPEVAYERMLRRSRSEAEKSLSLEHFRNIHELHEDWLFRKTKFQPLPCPIVVIDGNQGIDDMRKSYQDHEAILLKDAPIIH</sequence>
<dbReference type="PANTHER" id="PTHR10513:SF24">
    <property type="entry name" value="THYMIDINE KINASE 2, MITOCHONDRIAL"/>
    <property type="match status" value="1"/>
</dbReference>
<comment type="similarity">
    <text evidence="1">Belongs to the DCK/DGK family.</text>
</comment>
<accession>C1C0L4</accession>
<evidence type="ECO:0000259" key="4">
    <source>
        <dbReference type="Pfam" id="PF01712"/>
    </source>
</evidence>
<dbReference type="InterPro" id="IPR027417">
    <property type="entry name" value="P-loop_NTPase"/>
</dbReference>
<dbReference type="Gene3D" id="3.40.50.300">
    <property type="entry name" value="P-loop containing nucleotide triphosphate hydrolases"/>
    <property type="match status" value="1"/>
</dbReference>
<gene>
    <name evidence="5" type="primary">DNK</name>
</gene>
<feature type="domain" description="Deoxynucleoside kinase" evidence="4">
    <location>
        <begin position="36"/>
        <end position="237"/>
    </location>
</feature>
<reference evidence="5" key="1">
    <citation type="submission" date="2009-03" db="EMBL/GenBank/DDBJ databases">
        <title>Caligus clemensi ESTs and full-length cDNAs.</title>
        <authorList>
            <person name="Yasuike M."/>
            <person name="von Schalburg K."/>
            <person name="Cooper G."/>
            <person name="Leong J."/>
            <person name="Jones S.R.M."/>
            <person name="Koop B.F."/>
        </authorList>
    </citation>
    <scope>NUCLEOTIDE SEQUENCE</scope>
    <source>
        <tissue evidence="5">Whole</tissue>
    </source>
</reference>
<keyword evidence="3" id="KW-0067">ATP-binding</keyword>
<dbReference type="PIRSF" id="PIRSF000705">
    <property type="entry name" value="DNK"/>
    <property type="match status" value="1"/>
</dbReference>
<dbReference type="GO" id="GO:0019136">
    <property type="term" value="F:deoxynucleoside kinase activity"/>
    <property type="evidence" value="ECO:0007669"/>
    <property type="project" value="InterPro"/>
</dbReference>
<feature type="binding site" evidence="3">
    <location>
        <begin position="180"/>
        <end position="184"/>
    </location>
    <ligand>
        <name>ATP</name>
        <dbReference type="ChEBI" id="CHEBI:30616"/>
    </ligand>
</feature>
<dbReference type="PANTHER" id="PTHR10513">
    <property type="entry name" value="DEOXYNUCLEOSIDE KINASE"/>
    <property type="match status" value="1"/>
</dbReference>
<dbReference type="CDD" id="cd01673">
    <property type="entry name" value="dNK"/>
    <property type="match status" value="1"/>
</dbReference>
<evidence type="ECO:0000256" key="1">
    <source>
        <dbReference type="ARBA" id="ARBA00007420"/>
    </source>
</evidence>
<dbReference type="InterPro" id="IPR050566">
    <property type="entry name" value="Deoxyribonucleoside_kinase"/>
</dbReference>
<dbReference type="InterPro" id="IPR002624">
    <property type="entry name" value="DCK/DGK"/>
</dbReference>
<dbReference type="GO" id="GO:0005739">
    <property type="term" value="C:mitochondrion"/>
    <property type="evidence" value="ECO:0007669"/>
    <property type="project" value="TreeGrafter"/>
</dbReference>
<proteinExistence type="evidence at transcript level"/>
<keyword evidence="5" id="KW-0808">Transferase</keyword>
<keyword evidence="5" id="KW-0418">Kinase</keyword>
<organism evidence="5">
    <name type="scientific">Caligus clemensi</name>
    <name type="common">Sea louse</name>
    <dbReference type="NCBI Taxonomy" id="344056"/>
    <lineage>
        <taxon>Eukaryota</taxon>
        <taxon>Metazoa</taxon>
        <taxon>Ecdysozoa</taxon>
        <taxon>Arthropoda</taxon>
        <taxon>Crustacea</taxon>
        <taxon>Multicrustacea</taxon>
        <taxon>Hexanauplia</taxon>
        <taxon>Copepoda</taxon>
        <taxon>Siphonostomatoida</taxon>
        <taxon>Caligidae</taxon>
        <taxon>Caligus</taxon>
    </lineage>
</organism>
<dbReference type="SUPFAM" id="SSF52540">
    <property type="entry name" value="P-loop containing nucleoside triphosphate hydrolases"/>
    <property type="match status" value="1"/>
</dbReference>